<accession>A0ABZ3F685</accession>
<dbReference type="Proteomes" id="UP001434737">
    <property type="component" value="Chromosome"/>
</dbReference>
<keyword evidence="2" id="KW-1185">Reference proteome</keyword>
<reference evidence="1 2" key="1">
    <citation type="submission" date="2024-02" db="EMBL/GenBank/DDBJ databases">
        <title>Genome and pathogenicity analysis of Helicobacter mastomyrinus isolated from mice.</title>
        <authorList>
            <person name="Zhu L."/>
        </authorList>
    </citation>
    <scope>NUCLEOTIDE SEQUENCE [LARGE SCALE GENOMIC DNA]</scope>
    <source>
        <strain evidence="1 2">Hm-17</strain>
    </source>
</reference>
<dbReference type="EMBL" id="CP145316">
    <property type="protein sequence ID" value="XAM18671.1"/>
    <property type="molecule type" value="Genomic_DNA"/>
</dbReference>
<dbReference type="RefSeq" id="WP_295701155.1">
    <property type="nucleotide sequence ID" value="NZ_CP145316.1"/>
</dbReference>
<protein>
    <submittedName>
        <fullName evidence="1">Uncharacterized protein</fullName>
    </submittedName>
</protein>
<proteinExistence type="predicted"/>
<organism evidence="1 2">
    <name type="scientific">Helicobacter mastomyrinus</name>
    <dbReference type="NCBI Taxonomy" id="287948"/>
    <lineage>
        <taxon>Bacteria</taxon>
        <taxon>Pseudomonadati</taxon>
        <taxon>Campylobacterota</taxon>
        <taxon>Epsilonproteobacteria</taxon>
        <taxon>Campylobacterales</taxon>
        <taxon>Helicobacteraceae</taxon>
        <taxon>Helicobacter</taxon>
    </lineage>
</organism>
<gene>
    <name evidence="1" type="ORF">V3I05_03045</name>
</gene>
<evidence type="ECO:0000313" key="2">
    <source>
        <dbReference type="Proteomes" id="UP001434737"/>
    </source>
</evidence>
<evidence type="ECO:0000313" key="1">
    <source>
        <dbReference type="EMBL" id="XAM18671.1"/>
    </source>
</evidence>
<name>A0ABZ3F685_9HELI</name>
<sequence>MSTAIKGVFKLINEGVITIMIGSEFGIVRRCVGCVFWLILRWWSEILCR</sequence>